<accession>A0ABY6LV57</accession>
<evidence type="ECO:0000313" key="1">
    <source>
        <dbReference type="EMBL" id="UYV84196.1"/>
    </source>
</evidence>
<dbReference type="EMBL" id="CP092886">
    <property type="protein sequence ID" value="UYV84196.1"/>
    <property type="molecule type" value="Genomic_DNA"/>
</dbReference>
<dbReference type="Proteomes" id="UP001235939">
    <property type="component" value="Chromosome X"/>
</dbReference>
<keyword evidence="2" id="KW-1185">Reference proteome</keyword>
<gene>
    <name evidence="1" type="ORF">LAZ67_X001494</name>
</gene>
<reference evidence="1 2" key="1">
    <citation type="submission" date="2022-03" db="EMBL/GenBank/DDBJ databases">
        <title>A chromosomal length assembly of Cordylochernes scorpioides.</title>
        <authorList>
            <person name="Zeh D."/>
            <person name="Zeh J."/>
        </authorList>
    </citation>
    <scope>NUCLEOTIDE SEQUENCE [LARGE SCALE GENOMIC DNA]</scope>
    <source>
        <strain evidence="1">IN4F17</strain>
        <tissue evidence="1">Whole Body</tissue>
    </source>
</reference>
<organism evidence="1 2">
    <name type="scientific">Cordylochernes scorpioides</name>
    <dbReference type="NCBI Taxonomy" id="51811"/>
    <lineage>
        <taxon>Eukaryota</taxon>
        <taxon>Metazoa</taxon>
        <taxon>Ecdysozoa</taxon>
        <taxon>Arthropoda</taxon>
        <taxon>Chelicerata</taxon>
        <taxon>Arachnida</taxon>
        <taxon>Pseudoscorpiones</taxon>
        <taxon>Cheliferoidea</taxon>
        <taxon>Chernetidae</taxon>
        <taxon>Cordylochernes</taxon>
    </lineage>
</organism>
<sequence>MMRTVKKRSVLRASITKVCIEIEAEVEKENPSKELIGIKHKIIEGYINDIRVVDGQILDFLLEDEATLEKNLEGEFETQEI</sequence>
<name>A0ABY6LV57_9ARAC</name>
<proteinExistence type="predicted"/>
<protein>
    <submittedName>
        <fullName evidence="1">Uncharacterized protein</fullName>
    </submittedName>
</protein>
<evidence type="ECO:0000313" key="2">
    <source>
        <dbReference type="Proteomes" id="UP001235939"/>
    </source>
</evidence>